<feature type="transmembrane region" description="Helical" evidence="1">
    <location>
        <begin position="60"/>
        <end position="80"/>
    </location>
</feature>
<name>A0A8A1LNY7_AJEC8</name>
<dbReference type="AlphaFoldDB" id="A0A8A1LNY7"/>
<reference evidence="3" key="1">
    <citation type="submission" date="2021-01" db="EMBL/GenBank/DDBJ databases">
        <title>Chromosome-level genome assembly of a human fungal pathogen reveals clustering of transcriptionally co-regulated genes.</title>
        <authorList>
            <person name="Voorhies M."/>
            <person name="Cohen S."/>
            <person name="Shea T.P."/>
            <person name="Petrus S."/>
            <person name="Munoz J.F."/>
            <person name="Poplawski S."/>
            <person name="Goldman W.E."/>
            <person name="Michael T."/>
            <person name="Cuomo C.A."/>
            <person name="Sil A."/>
            <person name="Beyhan S."/>
        </authorList>
    </citation>
    <scope>NUCLEOTIDE SEQUENCE</scope>
    <source>
        <strain evidence="3">H88</strain>
    </source>
</reference>
<evidence type="ECO:0000313" key="3">
    <source>
        <dbReference type="EMBL" id="QSS54164.1"/>
    </source>
</evidence>
<evidence type="ECO:0000256" key="2">
    <source>
        <dbReference type="SAM" id="SignalP"/>
    </source>
</evidence>
<dbReference type="VEuPathDB" id="FungiDB:I7I53_01638"/>
<accession>A0A8A1LNY7</accession>
<organism evidence="3 4">
    <name type="scientific">Ajellomyces capsulatus (strain H88)</name>
    <name type="common">Darling's disease fungus</name>
    <name type="synonym">Histoplasma capsulatum</name>
    <dbReference type="NCBI Taxonomy" id="544711"/>
    <lineage>
        <taxon>Eukaryota</taxon>
        <taxon>Fungi</taxon>
        <taxon>Dikarya</taxon>
        <taxon>Ascomycota</taxon>
        <taxon>Pezizomycotina</taxon>
        <taxon>Eurotiomycetes</taxon>
        <taxon>Eurotiomycetidae</taxon>
        <taxon>Onygenales</taxon>
        <taxon>Ajellomycetaceae</taxon>
        <taxon>Histoplasma</taxon>
    </lineage>
</organism>
<gene>
    <name evidence="3" type="ORF">I7I53_01638</name>
</gene>
<sequence>MSLLAHGLTLGTCCELAAACRIKTMLGTVLIYYCIFQRTSCPSELRTRPRWRERNPDDELTLYVYAWGFFLFVAVVQPNYF</sequence>
<feature type="chain" id="PRO_5034773060" evidence="2">
    <location>
        <begin position="20"/>
        <end position="81"/>
    </location>
</feature>
<dbReference type="EMBL" id="CP069104">
    <property type="protein sequence ID" value="QSS54164.1"/>
    <property type="molecule type" value="Genomic_DNA"/>
</dbReference>
<dbReference type="Proteomes" id="UP000663419">
    <property type="component" value="Chromosome 3"/>
</dbReference>
<keyword evidence="1" id="KW-1133">Transmembrane helix</keyword>
<feature type="signal peptide" evidence="2">
    <location>
        <begin position="1"/>
        <end position="19"/>
    </location>
</feature>
<keyword evidence="1" id="KW-0812">Transmembrane</keyword>
<keyword evidence="2" id="KW-0732">Signal</keyword>
<protein>
    <submittedName>
        <fullName evidence="3">Uncharacterized protein</fullName>
    </submittedName>
</protein>
<evidence type="ECO:0000313" key="4">
    <source>
        <dbReference type="Proteomes" id="UP000663419"/>
    </source>
</evidence>
<keyword evidence="1" id="KW-0472">Membrane</keyword>
<proteinExistence type="predicted"/>
<evidence type="ECO:0000256" key="1">
    <source>
        <dbReference type="SAM" id="Phobius"/>
    </source>
</evidence>